<sequence>MFAASIRDLEPCSNVDRQPYGVTVHQDLKSGFLEAFYEFGNLVSGSKLNRDVSVIGLMLRSVPRMENVFLVLKLLIGARRYCASRAVRIGVVTADSTVKDSEYRKNSDSNDVMIE</sequence>
<dbReference type="RefSeq" id="XP_001592333.1">
    <property type="nucleotide sequence ID" value="XM_001592283.1"/>
</dbReference>
<dbReference type="EMBL" id="CH476628">
    <property type="protein sequence ID" value="EDO04091.1"/>
    <property type="molecule type" value="Genomic_DNA"/>
</dbReference>
<gene>
    <name evidence="1" type="ORF">SS1G_06574</name>
</gene>
<dbReference type="InParanoid" id="A7EMM5"/>
<accession>A7EMM5</accession>
<dbReference type="AlphaFoldDB" id="A7EMM5"/>
<protein>
    <submittedName>
        <fullName evidence="1">Uncharacterized protein</fullName>
    </submittedName>
</protein>
<organism evidence="1 2">
    <name type="scientific">Sclerotinia sclerotiorum (strain ATCC 18683 / 1980 / Ss-1)</name>
    <name type="common">White mold</name>
    <name type="synonym">Whetzelinia sclerotiorum</name>
    <dbReference type="NCBI Taxonomy" id="665079"/>
    <lineage>
        <taxon>Eukaryota</taxon>
        <taxon>Fungi</taxon>
        <taxon>Dikarya</taxon>
        <taxon>Ascomycota</taxon>
        <taxon>Pezizomycotina</taxon>
        <taxon>Leotiomycetes</taxon>
        <taxon>Helotiales</taxon>
        <taxon>Sclerotiniaceae</taxon>
        <taxon>Sclerotinia</taxon>
    </lineage>
</organism>
<evidence type="ECO:0000313" key="2">
    <source>
        <dbReference type="Proteomes" id="UP000001312"/>
    </source>
</evidence>
<proteinExistence type="predicted"/>
<keyword evidence="2" id="KW-1185">Reference proteome</keyword>
<dbReference type="KEGG" id="ssl:SS1G_06574"/>
<reference evidence="2" key="1">
    <citation type="journal article" date="2011" name="PLoS Genet.">
        <title>Genomic analysis of the necrotrophic fungal pathogens Sclerotinia sclerotiorum and Botrytis cinerea.</title>
        <authorList>
            <person name="Amselem J."/>
            <person name="Cuomo C.A."/>
            <person name="van Kan J.A."/>
            <person name="Viaud M."/>
            <person name="Benito E.P."/>
            <person name="Couloux A."/>
            <person name="Coutinho P.M."/>
            <person name="de Vries R.P."/>
            <person name="Dyer P.S."/>
            <person name="Fillinger S."/>
            <person name="Fournier E."/>
            <person name="Gout L."/>
            <person name="Hahn M."/>
            <person name="Kohn L."/>
            <person name="Lapalu N."/>
            <person name="Plummer K.M."/>
            <person name="Pradier J.M."/>
            <person name="Quevillon E."/>
            <person name="Sharon A."/>
            <person name="Simon A."/>
            <person name="ten Have A."/>
            <person name="Tudzynski B."/>
            <person name="Tudzynski P."/>
            <person name="Wincker P."/>
            <person name="Andrew M."/>
            <person name="Anthouard V."/>
            <person name="Beever R.E."/>
            <person name="Beffa R."/>
            <person name="Benoit I."/>
            <person name="Bouzid O."/>
            <person name="Brault B."/>
            <person name="Chen Z."/>
            <person name="Choquer M."/>
            <person name="Collemare J."/>
            <person name="Cotton P."/>
            <person name="Danchin E.G."/>
            <person name="Da Silva C."/>
            <person name="Gautier A."/>
            <person name="Giraud C."/>
            <person name="Giraud T."/>
            <person name="Gonzalez C."/>
            <person name="Grossetete S."/>
            <person name="Guldener U."/>
            <person name="Henrissat B."/>
            <person name="Howlett B.J."/>
            <person name="Kodira C."/>
            <person name="Kretschmer M."/>
            <person name="Lappartient A."/>
            <person name="Leroch M."/>
            <person name="Levis C."/>
            <person name="Mauceli E."/>
            <person name="Neuveglise C."/>
            <person name="Oeser B."/>
            <person name="Pearson M."/>
            <person name="Poulain J."/>
            <person name="Poussereau N."/>
            <person name="Quesneville H."/>
            <person name="Rascle C."/>
            <person name="Schumacher J."/>
            <person name="Segurens B."/>
            <person name="Sexton A."/>
            <person name="Silva E."/>
            <person name="Sirven C."/>
            <person name="Soanes D.M."/>
            <person name="Talbot N.J."/>
            <person name="Templeton M."/>
            <person name="Yandava C."/>
            <person name="Yarden O."/>
            <person name="Zeng Q."/>
            <person name="Rollins J.A."/>
            <person name="Lebrun M.H."/>
            <person name="Dickman M."/>
        </authorList>
    </citation>
    <scope>NUCLEOTIDE SEQUENCE [LARGE SCALE GENOMIC DNA]</scope>
    <source>
        <strain evidence="2">ATCC 18683 / 1980 / Ss-1</strain>
    </source>
</reference>
<dbReference type="GeneID" id="5488704"/>
<name>A7EMM5_SCLS1</name>
<dbReference type="Proteomes" id="UP000001312">
    <property type="component" value="Unassembled WGS sequence"/>
</dbReference>
<evidence type="ECO:0000313" key="1">
    <source>
        <dbReference type="EMBL" id="EDO04091.1"/>
    </source>
</evidence>